<dbReference type="GO" id="GO:0000160">
    <property type="term" value="P:phosphorelay signal transduction system"/>
    <property type="evidence" value="ECO:0007669"/>
    <property type="project" value="InterPro"/>
</dbReference>
<dbReference type="PANTHER" id="PTHR31442:SF32">
    <property type="entry name" value="TWO-COMPONENT RESPONSE REGULATOR ORR21-LIKE"/>
    <property type="match status" value="1"/>
</dbReference>
<keyword evidence="2" id="KW-0805">Transcription regulation</keyword>
<evidence type="ECO:0000256" key="2">
    <source>
        <dbReference type="ARBA" id="ARBA00023015"/>
    </source>
</evidence>
<feature type="domain" description="HTH myb-type" evidence="8">
    <location>
        <begin position="121"/>
        <end position="172"/>
    </location>
</feature>
<feature type="compositionally biased region" description="Basic and acidic residues" evidence="6">
    <location>
        <begin position="168"/>
        <end position="179"/>
    </location>
</feature>
<feature type="compositionally biased region" description="Polar residues" evidence="6">
    <location>
        <begin position="216"/>
        <end position="238"/>
    </location>
</feature>
<dbReference type="AlphaFoldDB" id="A0A2G2YQQ6"/>
<accession>A0A2G2YQQ6</accession>
<dbReference type="Proteomes" id="UP000222542">
    <property type="component" value="Unassembled WGS sequence"/>
</dbReference>
<dbReference type="Gramene" id="PHT72080">
    <property type="protein sequence ID" value="PHT72080"/>
    <property type="gene ID" value="T459_22865"/>
</dbReference>
<dbReference type="GO" id="GO:0003700">
    <property type="term" value="F:DNA-binding transcription factor activity"/>
    <property type="evidence" value="ECO:0000318"/>
    <property type="project" value="GO_Central"/>
</dbReference>
<dbReference type="InterPro" id="IPR044841">
    <property type="entry name" value="LUX/BOA-like"/>
</dbReference>
<dbReference type="FunFam" id="1.10.10.60:FF:000007">
    <property type="entry name" value="Two-component response regulator"/>
    <property type="match status" value="1"/>
</dbReference>
<evidence type="ECO:0000256" key="5">
    <source>
        <dbReference type="PROSITE-ProRule" id="PRU00169"/>
    </source>
</evidence>
<dbReference type="GO" id="GO:0005634">
    <property type="term" value="C:nucleus"/>
    <property type="evidence" value="ECO:0000318"/>
    <property type="project" value="GO_Central"/>
</dbReference>
<name>A0A2G2YQQ6_CAPAN</name>
<evidence type="ECO:0000256" key="4">
    <source>
        <dbReference type="ARBA" id="ARBA00023242"/>
    </source>
</evidence>
<keyword evidence="4" id="KW-0539">Nucleus</keyword>
<reference evidence="9 10" key="1">
    <citation type="journal article" date="2014" name="Nat. Genet.">
        <title>Genome sequence of the hot pepper provides insights into the evolution of pungency in Capsicum species.</title>
        <authorList>
            <person name="Kim S."/>
            <person name="Park M."/>
            <person name="Yeom S.I."/>
            <person name="Kim Y.M."/>
            <person name="Lee J.M."/>
            <person name="Lee H.A."/>
            <person name="Seo E."/>
            <person name="Choi J."/>
            <person name="Cheong K."/>
            <person name="Kim K.T."/>
            <person name="Jung K."/>
            <person name="Lee G.W."/>
            <person name="Oh S.K."/>
            <person name="Bae C."/>
            <person name="Kim S.B."/>
            <person name="Lee H.Y."/>
            <person name="Kim S.Y."/>
            <person name="Kim M.S."/>
            <person name="Kang B.C."/>
            <person name="Jo Y.D."/>
            <person name="Yang H.B."/>
            <person name="Jeong H.J."/>
            <person name="Kang W.H."/>
            <person name="Kwon J.K."/>
            <person name="Shin C."/>
            <person name="Lim J.Y."/>
            <person name="Park J.H."/>
            <person name="Huh J.H."/>
            <person name="Kim J.S."/>
            <person name="Kim B.D."/>
            <person name="Cohen O."/>
            <person name="Paran I."/>
            <person name="Suh M.C."/>
            <person name="Lee S.B."/>
            <person name="Kim Y.K."/>
            <person name="Shin Y."/>
            <person name="Noh S.J."/>
            <person name="Park J."/>
            <person name="Seo Y.S."/>
            <person name="Kwon S.Y."/>
            <person name="Kim H.A."/>
            <person name="Park J.M."/>
            <person name="Kim H.J."/>
            <person name="Choi S.B."/>
            <person name="Bosland P.W."/>
            <person name="Reeves G."/>
            <person name="Jo S.H."/>
            <person name="Lee B.W."/>
            <person name="Cho H.T."/>
            <person name="Choi H.S."/>
            <person name="Lee M.S."/>
            <person name="Yu Y."/>
            <person name="Do Choi Y."/>
            <person name="Park B.S."/>
            <person name="van Deynze A."/>
            <person name="Ashrafi H."/>
            <person name="Hill T."/>
            <person name="Kim W.T."/>
            <person name="Pai H.S."/>
            <person name="Ahn H.K."/>
            <person name="Yeam I."/>
            <person name="Giovannoni J.J."/>
            <person name="Rose J.K."/>
            <person name="Sorensen I."/>
            <person name="Lee S.J."/>
            <person name="Kim R.W."/>
            <person name="Choi I.Y."/>
            <person name="Choi B.S."/>
            <person name="Lim J.S."/>
            <person name="Lee Y.H."/>
            <person name="Choi D."/>
        </authorList>
    </citation>
    <scope>NUCLEOTIDE SEQUENCE [LARGE SCALE GENOMIC DNA]</scope>
    <source>
        <strain evidence="10">cv. CM334</strain>
    </source>
</reference>
<keyword evidence="3" id="KW-0804">Transcription</keyword>
<gene>
    <name evidence="9" type="ORF">T459_22865</name>
</gene>
<dbReference type="InterPro" id="IPR009057">
    <property type="entry name" value="Homeodomain-like_sf"/>
</dbReference>
<dbReference type="PROSITE" id="PS51294">
    <property type="entry name" value="HTH_MYB"/>
    <property type="match status" value="1"/>
</dbReference>
<evidence type="ECO:0000313" key="10">
    <source>
        <dbReference type="Proteomes" id="UP000222542"/>
    </source>
</evidence>
<dbReference type="Gene3D" id="1.10.10.60">
    <property type="entry name" value="Homeodomain-like"/>
    <property type="match status" value="1"/>
</dbReference>
<dbReference type="GO" id="GO:0010597">
    <property type="term" value="P:green leaf volatile biosynthetic process"/>
    <property type="evidence" value="ECO:0007669"/>
    <property type="project" value="UniProtKB-ARBA"/>
</dbReference>
<dbReference type="EMBL" id="AYRZ02000009">
    <property type="protein sequence ID" value="PHT72080.1"/>
    <property type="molecule type" value="Genomic_DNA"/>
</dbReference>
<evidence type="ECO:0000256" key="1">
    <source>
        <dbReference type="ARBA" id="ARBA00004123"/>
    </source>
</evidence>
<evidence type="ECO:0000259" key="8">
    <source>
        <dbReference type="PROSITE" id="PS51294"/>
    </source>
</evidence>
<dbReference type="InterPro" id="IPR006447">
    <property type="entry name" value="Myb_dom_plants"/>
</dbReference>
<organism evidence="9 10">
    <name type="scientific">Capsicum annuum</name>
    <name type="common">Capsicum pepper</name>
    <dbReference type="NCBI Taxonomy" id="4072"/>
    <lineage>
        <taxon>Eukaryota</taxon>
        <taxon>Viridiplantae</taxon>
        <taxon>Streptophyta</taxon>
        <taxon>Embryophyta</taxon>
        <taxon>Tracheophyta</taxon>
        <taxon>Spermatophyta</taxon>
        <taxon>Magnoliopsida</taxon>
        <taxon>eudicotyledons</taxon>
        <taxon>Gunneridae</taxon>
        <taxon>Pentapetalae</taxon>
        <taxon>asterids</taxon>
        <taxon>lamiids</taxon>
        <taxon>Solanales</taxon>
        <taxon>Solanaceae</taxon>
        <taxon>Solanoideae</taxon>
        <taxon>Capsiceae</taxon>
        <taxon>Capsicum</taxon>
    </lineage>
</organism>
<evidence type="ECO:0000256" key="3">
    <source>
        <dbReference type="ARBA" id="ARBA00023163"/>
    </source>
</evidence>
<dbReference type="PROSITE" id="PS50110">
    <property type="entry name" value="RESPONSE_REGULATORY"/>
    <property type="match status" value="1"/>
</dbReference>
<evidence type="ECO:0000256" key="6">
    <source>
        <dbReference type="SAM" id="MobiDB-lite"/>
    </source>
</evidence>
<comment type="subcellular location">
    <subcellularLocation>
        <location evidence="1">Nucleus</location>
    </subcellularLocation>
</comment>
<dbReference type="GO" id="GO:0000976">
    <property type="term" value="F:transcription cis-regulatory region binding"/>
    <property type="evidence" value="ECO:0007669"/>
    <property type="project" value="UniProtKB-ARBA"/>
</dbReference>
<evidence type="ECO:0000259" key="7">
    <source>
        <dbReference type="PROSITE" id="PS50110"/>
    </source>
</evidence>
<dbReference type="NCBIfam" id="TIGR01557">
    <property type="entry name" value="myb_SHAQKYF"/>
    <property type="match status" value="1"/>
</dbReference>
<feature type="region of interest" description="Disordered" evidence="6">
    <location>
        <begin position="167"/>
        <end position="197"/>
    </location>
</feature>
<feature type="region of interest" description="Disordered" evidence="6">
    <location>
        <begin position="211"/>
        <end position="238"/>
    </location>
</feature>
<dbReference type="InterPro" id="IPR001005">
    <property type="entry name" value="SANT/Myb"/>
</dbReference>
<keyword evidence="10" id="KW-1185">Reference proteome</keyword>
<comment type="caution">
    <text evidence="9">The sequence shown here is derived from an EMBL/GenBank/DDBJ whole genome shotgun (WGS) entry which is preliminary data.</text>
</comment>
<dbReference type="InterPro" id="IPR017930">
    <property type="entry name" value="Myb_dom"/>
</dbReference>
<proteinExistence type="predicted"/>
<dbReference type="PANTHER" id="PTHR31442">
    <property type="entry name" value="HOMEODOMAIN-LIKE SUPERFAMILY PROTEIN-RELATED"/>
    <property type="match status" value="1"/>
</dbReference>
<feature type="domain" description="Response regulatory" evidence="7">
    <location>
        <begin position="1"/>
        <end position="89"/>
    </location>
</feature>
<dbReference type="Pfam" id="PF00249">
    <property type="entry name" value="Myb_DNA-binding"/>
    <property type="match status" value="1"/>
</dbReference>
<dbReference type="SUPFAM" id="SSF46689">
    <property type="entry name" value="Homeodomain-like"/>
    <property type="match status" value="1"/>
</dbReference>
<dbReference type="InterPro" id="IPR001789">
    <property type="entry name" value="Sig_transdc_resp-reg_receiver"/>
</dbReference>
<comment type="caution">
    <text evidence="5">Lacks conserved residue(s) required for the propagation of feature annotation.</text>
</comment>
<protein>
    <submittedName>
        <fullName evidence="9">Uncharacterized protein</fullName>
    </submittedName>
</protein>
<evidence type="ECO:0000313" key="9">
    <source>
        <dbReference type="EMBL" id="PHT72080.1"/>
    </source>
</evidence>
<sequence length="609" mass="69520">MVVGTALDAMAMLSKGKQKIDVMILNIHSSNTLSFHLLARVVALDIISLVVWDEQNELVVKKAFDEGAYLCLKKPFDKDITKYIWQFVVGEKLKREKARKGFENNKNQMNKIVKRKNCTEWTEALHAKFMEAVQLLGEGRCYPKEILEVMNVPGLTRMQVASHLQKCRRNDWRSPEERKSLHRPLGQGSSSDFHESRSSFKKFGTMPHLQIKEPNLNCNPNNTQRNSNHSFPNLSTNNTFAREESPFQQQFYRPQLYVQSPYLSNFNLFSNPFLSIQNTISGGLQQQQQQRPLFGMLYSQRLQGPIIKNTNYRSDVVINNGHHHTQSDYTLNSIVAQGATYSGNGIVSSRNIRNEISNGYNLNISMNNVTSYSSNATMCDTYVGNVAINGLEEANPNFQQYIGEPNISNMNNPFQKIEPPSASLHNEQDNDFDQVGPQLAQIEAYQLDDTSHSLSTVFSVFLVQIMFVANALKIIQLSVYSSLLGSEYDSVALTVVEMDNQYALYVPEIEVKNFITDCKNTEIMVKPAESYLYCVYDLGQRYIVDIEHGTCHYGRYQIDEIPYPHGISILESKNMDVKDYGRYCSKLYRPQTIVKTYELPIVPMPNKKD</sequence>
<reference evidence="9 10" key="2">
    <citation type="journal article" date="2017" name="Genome Biol.">
        <title>New reference genome sequences of hot pepper reveal the massive evolution of plant disease-resistance genes by retroduplication.</title>
        <authorList>
            <person name="Kim S."/>
            <person name="Park J."/>
            <person name="Yeom S.I."/>
            <person name="Kim Y.M."/>
            <person name="Seo E."/>
            <person name="Kim K.T."/>
            <person name="Kim M.S."/>
            <person name="Lee J.M."/>
            <person name="Cheong K."/>
            <person name="Shin H.S."/>
            <person name="Kim S.B."/>
            <person name="Han K."/>
            <person name="Lee J."/>
            <person name="Park M."/>
            <person name="Lee H.A."/>
            <person name="Lee H.Y."/>
            <person name="Lee Y."/>
            <person name="Oh S."/>
            <person name="Lee J.H."/>
            <person name="Choi E."/>
            <person name="Choi E."/>
            <person name="Lee S.E."/>
            <person name="Jeon J."/>
            <person name="Kim H."/>
            <person name="Choi G."/>
            <person name="Song H."/>
            <person name="Lee J."/>
            <person name="Lee S.C."/>
            <person name="Kwon J.K."/>
            <person name="Lee H.Y."/>
            <person name="Koo N."/>
            <person name="Hong Y."/>
            <person name="Kim R.W."/>
            <person name="Kang W.H."/>
            <person name="Huh J.H."/>
            <person name="Kang B.C."/>
            <person name="Yang T.J."/>
            <person name="Lee Y.H."/>
            <person name="Bennetzen J.L."/>
            <person name="Choi D."/>
        </authorList>
    </citation>
    <scope>NUCLEOTIDE SEQUENCE [LARGE SCALE GENOMIC DNA]</scope>
    <source>
        <strain evidence="10">cv. CM334</strain>
    </source>
</reference>